<dbReference type="InterPro" id="IPR023346">
    <property type="entry name" value="Lysozyme-like_dom_sf"/>
</dbReference>
<reference evidence="4 5" key="1">
    <citation type="journal article" date="2014" name="Genome Announc.">
        <title>Draft Genome Sequences of Two Vibrionaceae Species, Vibrio ponticus C121 and Photobacterium aphoticum C119, Isolated as Coral Reef Microbiota.</title>
        <authorList>
            <person name="Al-saari N."/>
            <person name="Meirelles P.M."/>
            <person name="Mino S."/>
            <person name="Suda W."/>
            <person name="Oshima K."/>
            <person name="Hattori M."/>
            <person name="Ohkuma M."/>
            <person name="Thompson F.L."/>
            <person name="Gomez-Gil B."/>
            <person name="Sawabe T."/>
            <person name="Sawabe T."/>
        </authorList>
    </citation>
    <scope>NUCLEOTIDE SEQUENCE [LARGE SCALE GENOMIC DNA]</scope>
    <source>
        <strain evidence="4 5">JCM 19237</strain>
    </source>
</reference>
<dbReference type="STRING" id="754436.JCM19237_1"/>
<feature type="domain" description="Murein transglycosylase-C N-terminal" evidence="3">
    <location>
        <begin position="57"/>
        <end position="216"/>
    </location>
</feature>
<dbReference type="EMBL" id="BBMN01000039">
    <property type="protein sequence ID" value="GAL08965.1"/>
    <property type="molecule type" value="Genomic_DNA"/>
</dbReference>
<dbReference type="Gene3D" id="1.10.530.10">
    <property type="match status" value="1"/>
</dbReference>
<dbReference type="PROSITE" id="PS00922">
    <property type="entry name" value="TRANSGLYCOSYLASE"/>
    <property type="match status" value="1"/>
</dbReference>
<dbReference type="InterPro" id="IPR000189">
    <property type="entry name" value="Transglyc_AS"/>
</dbReference>
<sequence length="387" mass="43882">MPVCLNVYEKPALLVALSALLTLSGCSREFVESMYDVDYTTTNRFANNLAPQPGQLTKDSAALDQLMNSFSGQVERYWGENDALVASKRQYVKYTDGYQSRAHVDFERGVVIVETVAKTDPTQHLKSAITTTLLTPENPAGVDLYSDSAIELGDKPFLYGQILDNEKQPIEWSWRANRFADHLIATQLKKRAERFHQVYYVEIPMVADHADKRGYKYAHIVRDASRRYGISEDLIYAIIKTESSFNPYAVSHANAYGLMQVVPATAGADVFKLVKKRSGEPSPMYLFDPANNIDTGTAYFYLLRHRYLKAVKDPLSLHYSMISAYNGGTGGVLKTFHHDRNQAMTNLNRLQPNQVYWALTHKHPKAEARRYLQKVTNYQKAFNQGKL</sequence>
<organism evidence="4 5">
    <name type="scientific">Photobacterium aphoticum</name>
    <dbReference type="NCBI Taxonomy" id="754436"/>
    <lineage>
        <taxon>Bacteria</taxon>
        <taxon>Pseudomonadati</taxon>
        <taxon>Pseudomonadota</taxon>
        <taxon>Gammaproteobacteria</taxon>
        <taxon>Vibrionales</taxon>
        <taxon>Vibrionaceae</taxon>
        <taxon>Photobacterium</taxon>
    </lineage>
</organism>
<evidence type="ECO:0000259" key="3">
    <source>
        <dbReference type="Pfam" id="PF11873"/>
    </source>
</evidence>
<dbReference type="CDD" id="cd16893">
    <property type="entry name" value="LT_MltC_MltE"/>
    <property type="match status" value="1"/>
</dbReference>
<dbReference type="AlphaFoldDB" id="A0A090R0I2"/>
<protein>
    <submittedName>
        <fullName evidence="4">Membrane-bound lytic murein transglycosylase C</fullName>
    </submittedName>
</protein>
<dbReference type="Pfam" id="PF01464">
    <property type="entry name" value="SLT"/>
    <property type="match status" value="1"/>
</dbReference>
<accession>A0A090R0I2</accession>
<dbReference type="NCBIfam" id="NF008670">
    <property type="entry name" value="PRK11671.1"/>
    <property type="match status" value="1"/>
</dbReference>
<dbReference type="GO" id="GO:0008933">
    <property type="term" value="F:peptidoglycan lytic transglycosylase activity"/>
    <property type="evidence" value="ECO:0007669"/>
    <property type="project" value="InterPro"/>
</dbReference>
<evidence type="ECO:0000256" key="1">
    <source>
        <dbReference type="ARBA" id="ARBA00007734"/>
    </source>
</evidence>
<comment type="similarity">
    <text evidence="1">Belongs to the transglycosylase Slt family.</text>
</comment>
<dbReference type="eggNOG" id="COG0741">
    <property type="taxonomic scope" value="Bacteria"/>
</dbReference>
<proteinExistence type="inferred from homology"/>
<dbReference type="PANTHER" id="PTHR37423">
    <property type="entry name" value="SOLUBLE LYTIC MUREIN TRANSGLYCOSYLASE-RELATED"/>
    <property type="match status" value="1"/>
</dbReference>
<feature type="domain" description="Transglycosylase SLT" evidence="2">
    <location>
        <begin position="221"/>
        <end position="345"/>
    </location>
</feature>
<dbReference type="InterPro" id="IPR008258">
    <property type="entry name" value="Transglycosylase_SLT_dom_1"/>
</dbReference>
<dbReference type="SUPFAM" id="SSF53955">
    <property type="entry name" value="Lysozyme-like"/>
    <property type="match status" value="1"/>
</dbReference>
<evidence type="ECO:0000313" key="4">
    <source>
        <dbReference type="EMBL" id="GAL08965.1"/>
    </source>
</evidence>
<dbReference type="Proteomes" id="UP000029227">
    <property type="component" value="Unassembled WGS sequence"/>
</dbReference>
<evidence type="ECO:0000313" key="5">
    <source>
        <dbReference type="Proteomes" id="UP000029227"/>
    </source>
</evidence>
<dbReference type="PANTHER" id="PTHR37423:SF2">
    <property type="entry name" value="MEMBRANE-BOUND LYTIC MUREIN TRANSGLYCOSYLASE C"/>
    <property type="match status" value="1"/>
</dbReference>
<dbReference type="Pfam" id="PF11873">
    <property type="entry name" value="Mltc_N"/>
    <property type="match status" value="1"/>
</dbReference>
<gene>
    <name evidence="4" type="ORF">JCM19237_1</name>
</gene>
<dbReference type="InterPro" id="IPR024570">
    <property type="entry name" value="Murein_transglycosylaseC_N"/>
</dbReference>
<dbReference type="GO" id="GO:0000270">
    <property type="term" value="P:peptidoglycan metabolic process"/>
    <property type="evidence" value="ECO:0007669"/>
    <property type="project" value="InterPro"/>
</dbReference>
<name>A0A090R0I2_9GAMM</name>
<evidence type="ECO:0000259" key="2">
    <source>
        <dbReference type="Pfam" id="PF01464"/>
    </source>
</evidence>
<comment type="caution">
    <text evidence="4">The sequence shown here is derived from an EMBL/GenBank/DDBJ whole genome shotgun (WGS) entry which is preliminary data.</text>
</comment>
<dbReference type="GO" id="GO:0016020">
    <property type="term" value="C:membrane"/>
    <property type="evidence" value="ECO:0007669"/>
    <property type="project" value="InterPro"/>
</dbReference>